<dbReference type="Proteomes" id="UP000635565">
    <property type="component" value="Unassembled WGS sequence"/>
</dbReference>
<accession>A0ABQ3VCY4</accession>
<reference evidence="3 4" key="1">
    <citation type="journal article" date="2021" name="Int. J. Syst. Evol. Microbiol.">
        <title>Reticulibacter mediterranei gen. nov., sp. nov., within the new family Reticulibacteraceae fam. nov., and Ktedonospora formicarum gen. nov., sp. nov., Ktedonobacter robiniae sp. nov., Dictyobacter formicarum sp. nov. and Dictyobacter arantiisoli sp. nov., belonging to the class Ktedonobacteria.</title>
        <authorList>
            <person name="Yabe S."/>
            <person name="Zheng Y."/>
            <person name="Wang C.M."/>
            <person name="Sakai Y."/>
            <person name="Abe K."/>
            <person name="Yokota A."/>
            <person name="Donadio S."/>
            <person name="Cavaletti L."/>
            <person name="Monciardini P."/>
        </authorList>
    </citation>
    <scope>NUCLEOTIDE SEQUENCE [LARGE SCALE GENOMIC DNA]</scope>
    <source>
        <strain evidence="3 4">SOSP1-9</strain>
    </source>
</reference>
<keyword evidence="1" id="KW-1133">Transmembrane helix</keyword>
<protein>
    <recommendedName>
        <fullName evidence="2">DUF5808 domain-containing protein</fullName>
    </recommendedName>
</protein>
<organism evidence="3 4">
    <name type="scientific">Dictyobacter formicarum</name>
    <dbReference type="NCBI Taxonomy" id="2778368"/>
    <lineage>
        <taxon>Bacteria</taxon>
        <taxon>Bacillati</taxon>
        <taxon>Chloroflexota</taxon>
        <taxon>Ktedonobacteria</taxon>
        <taxon>Ktedonobacterales</taxon>
        <taxon>Dictyobacteraceae</taxon>
        <taxon>Dictyobacter</taxon>
    </lineage>
</organism>
<dbReference type="Pfam" id="PF19124">
    <property type="entry name" value="DUF5808"/>
    <property type="match status" value="1"/>
</dbReference>
<keyword evidence="1" id="KW-0472">Membrane</keyword>
<proteinExistence type="predicted"/>
<keyword evidence="4" id="KW-1185">Reference proteome</keyword>
<evidence type="ECO:0000256" key="1">
    <source>
        <dbReference type="SAM" id="Phobius"/>
    </source>
</evidence>
<keyword evidence="1" id="KW-0812">Transmembrane</keyword>
<evidence type="ECO:0000313" key="3">
    <source>
        <dbReference type="EMBL" id="GHO83026.1"/>
    </source>
</evidence>
<dbReference type="InterPro" id="IPR043831">
    <property type="entry name" value="DUF5808"/>
</dbReference>
<dbReference type="RefSeq" id="WP_201360683.1">
    <property type="nucleotide sequence ID" value="NZ_BNJJ01000003.1"/>
</dbReference>
<gene>
    <name evidence="3" type="ORF">KSZ_10320</name>
</gene>
<feature type="domain" description="DUF5808" evidence="2">
    <location>
        <begin position="72"/>
        <end position="91"/>
    </location>
</feature>
<sequence>MSSKKRHKKTKRLVNGLIGLTVSALFGMAIVEQLSRPAEERSWQGNVLGIPYDLRFPTRERLRNTMWNSETSRIFVPRAFGLGWDINLYPLIHPKSTQY</sequence>
<evidence type="ECO:0000313" key="4">
    <source>
        <dbReference type="Proteomes" id="UP000635565"/>
    </source>
</evidence>
<comment type="caution">
    <text evidence="3">The sequence shown here is derived from an EMBL/GenBank/DDBJ whole genome shotgun (WGS) entry which is preliminary data.</text>
</comment>
<name>A0ABQ3VCY4_9CHLR</name>
<evidence type="ECO:0000259" key="2">
    <source>
        <dbReference type="Pfam" id="PF19124"/>
    </source>
</evidence>
<feature type="transmembrane region" description="Helical" evidence="1">
    <location>
        <begin position="12"/>
        <end position="31"/>
    </location>
</feature>
<dbReference type="EMBL" id="BNJJ01000003">
    <property type="protein sequence ID" value="GHO83026.1"/>
    <property type="molecule type" value="Genomic_DNA"/>
</dbReference>